<dbReference type="InterPro" id="IPR000445">
    <property type="entry name" value="HhH_motif"/>
</dbReference>
<dbReference type="InterPro" id="IPR015797">
    <property type="entry name" value="NUDIX_hydrolase-like_dom_sf"/>
</dbReference>
<comment type="catalytic activity">
    <reaction evidence="1 14">
        <text>Hydrolyzes free adenine bases from 7,8-dihydro-8-oxoguanine:adenine mismatched double-stranded DNA, leaving an apurinic site.</text>
        <dbReference type="EC" id="3.2.2.31"/>
    </reaction>
</comment>
<evidence type="ECO:0000256" key="4">
    <source>
        <dbReference type="ARBA" id="ARBA00012045"/>
    </source>
</evidence>
<evidence type="ECO:0000313" key="16">
    <source>
        <dbReference type="EMBL" id="SDH43312.1"/>
    </source>
</evidence>
<dbReference type="GO" id="GO:0006284">
    <property type="term" value="P:base-excision repair"/>
    <property type="evidence" value="ECO:0007669"/>
    <property type="project" value="UniProtKB-UniRule"/>
</dbReference>
<evidence type="ECO:0000256" key="7">
    <source>
        <dbReference type="ARBA" id="ARBA00022723"/>
    </source>
</evidence>
<evidence type="ECO:0000313" key="17">
    <source>
        <dbReference type="Proteomes" id="UP000199163"/>
    </source>
</evidence>
<keyword evidence="8 14" id="KW-0227">DNA damage</keyword>
<evidence type="ECO:0000256" key="9">
    <source>
        <dbReference type="ARBA" id="ARBA00022801"/>
    </source>
</evidence>
<evidence type="ECO:0000256" key="10">
    <source>
        <dbReference type="ARBA" id="ARBA00023004"/>
    </source>
</evidence>
<evidence type="ECO:0000256" key="6">
    <source>
        <dbReference type="ARBA" id="ARBA00022485"/>
    </source>
</evidence>
<dbReference type="FunFam" id="1.10.340.30:FF:000002">
    <property type="entry name" value="Adenine DNA glycosylase"/>
    <property type="match status" value="1"/>
</dbReference>
<dbReference type="EMBL" id="FNDK01000005">
    <property type="protein sequence ID" value="SDH43312.1"/>
    <property type="molecule type" value="Genomic_DNA"/>
</dbReference>
<dbReference type="GO" id="GO:0035485">
    <property type="term" value="F:adenine/guanine mispair binding"/>
    <property type="evidence" value="ECO:0007669"/>
    <property type="project" value="TreeGrafter"/>
</dbReference>
<evidence type="ECO:0000256" key="5">
    <source>
        <dbReference type="ARBA" id="ARBA00022023"/>
    </source>
</evidence>
<gene>
    <name evidence="16" type="ORF">SAMN05192534_105143</name>
</gene>
<dbReference type="NCBIfam" id="TIGR01084">
    <property type="entry name" value="mutY"/>
    <property type="match status" value="1"/>
</dbReference>
<comment type="similarity">
    <text evidence="3 14">Belongs to the Nth/MutY family.</text>
</comment>
<dbReference type="PANTHER" id="PTHR42944:SF1">
    <property type="entry name" value="ADENINE DNA GLYCOSYLASE"/>
    <property type="match status" value="1"/>
</dbReference>
<dbReference type="SMART" id="SM00478">
    <property type="entry name" value="ENDO3c"/>
    <property type="match status" value="1"/>
</dbReference>
<dbReference type="Pfam" id="PF00730">
    <property type="entry name" value="HhH-GPD"/>
    <property type="match status" value="1"/>
</dbReference>
<dbReference type="GO" id="GO:0006298">
    <property type="term" value="P:mismatch repair"/>
    <property type="evidence" value="ECO:0007669"/>
    <property type="project" value="TreeGrafter"/>
</dbReference>
<dbReference type="PANTHER" id="PTHR42944">
    <property type="entry name" value="ADENINE DNA GLYCOSYLASE"/>
    <property type="match status" value="1"/>
</dbReference>
<accession>A0A1G8CCZ1</accession>
<evidence type="ECO:0000256" key="12">
    <source>
        <dbReference type="ARBA" id="ARBA00023204"/>
    </source>
</evidence>
<dbReference type="InterPro" id="IPR003265">
    <property type="entry name" value="HhH-GPD_domain"/>
</dbReference>
<dbReference type="PROSITE" id="PS00764">
    <property type="entry name" value="ENDONUCLEASE_III_1"/>
    <property type="match status" value="1"/>
</dbReference>
<dbReference type="SUPFAM" id="SSF48150">
    <property type="entry name" value="DNA-glycosylase"/>
    <property type="match status" value="1"/>
</dbReference>
<keyword evidence="7" id="KW-0479">Metal-binding</keyword>
<dbReference type="CDD" id="cd03431">
    <property type="entry name" value="NUDIX_DNA_Glycosylase_C-MutY"/>
    <property type="match status" value="1"/>
</dbReference>
<dbReference type="InterPro" id="IPR029119">
    <property type="entry name" value="MutY_C"/>
</dbReference>
<sequence>MEQQLENIDIKRFQQDLISWYEDHKRDLPWRQNQDPYRVWVSEVMLQQTKVDTVIPYYNRFMQQFPTPQKLAEADEEDVMKAWEGLGYYSRVRNLQSAVREVVADYGGEVPSSKKAFSSLKGVGPYTAGAVLSIAYEKPEPAVDGNVMRVFSRILLSREDIGKAKTRKKFESLLPAFLNDAKPSQFNQAVMELGALVCTPTSPGCLLCPVQYHCMARAEGVQEELPVKEKKKAPAKKEMAAVILCDQQGKTLFHQRGESGLLARLWEYPNVETKQKGEQKDTLSQFLKNTYGVQAKIGNKVQKVQHVFSHLIWNITVYEGMIEEAPEHSQDCKWLTLEEAQKYAFPVSHQKILKAQIERRDAEWN</sequence>
<organism evidence="16 17">
    <name type="scientific">Alteribacillus persepolensis</name>
    <dbReference type="NCBI Taxonomy" id="568899"/>
    <lineage>
        <taxon>Bacteria</taxon>
        <taxon>Bacillati</taxon>
        <taxon>Bacillota</taxon>
        <taxon>Bacilli</taxon>
        <taxon>Bacillales</taxon>
        <taxon>Bacillaceae</taxon>
        <taxon>Alteribacillus</taxon>
    </lineage>
</organism>
<evidence type="ECO:0000256" key="8">
    <source>
        <dbReference type="ARBA" id="ARBA00022763"/>
    </source>
</evidence>
<keyword evidence="12" id="KW-0234">DNA repair</keyword>
<keyword evidence="6" id="KW-0004">4Fe-4S</keyword>
<protein>
    <recommendedName>
        <fullName evidence="5 14">Adenine DNA glycosylase</fullName>
        <ecNumber evidence="4 14">3.2.2.31</ecNumber>
    </recommendedName>
</protein>
<keyword evidence="9" id="KW-0378">Hydrolase</keyword>
<keyword evidence="17" id="KW-1185">Reference proteome</keyword>
<dbReference type="SUPFAM" id="SSF55811">
    <property type="entry name" value="Nudix"/>
    <property type="match status" value="1"/>
</dbReference>
<evidence type="ECO:0000256" key="11">
    <source>
        <dbReference type="ARBA" id="ARBA00023014"/>
    </source>
</evidence>
<keyword evidence="11" id="KW-0411">Iron-sulfur</keyword>
<evidence type="ECO:0000256" key="2">
    <source>
        <dbReference type="ARBA" id="ARBA00002933"/>
    </source>
</evidence>
<dbReference type="Gene3D" id="3.90.79.10">
    <property type="entry name" value="Nucleoside Triphosphate Pyrophosphohydrolase"/>
    <property type="match status" value="1"/>
</dbReference>
<dbReference type="Gene3D" id="1.10.340.30">
    <property type="entry name" value="Hypothetical protein, domain 2"/>
    <property type="match status" value="1"/>
</dbReference>
<dbReference type="Gene3D" id="1.10.1670.10">
    <property type="entry name" value="Helix-hairpin-Helix base-excision DNA repair enzymes (C-terminal)"/>
    <property type="match status" value="1"/>
</dbReference>
<dbReference type="STRING" id="568899.SAMN05192534_105143"/>
<dbReference type="OrthoDB" id="9802365at2"/>
<name>A0A1G8CCZ1_9BACI</name>
<dbReference type="InterPro" id="IPR023170">
    <property type="entry name" value="HhH_base_excis_C"/>
</dbReference>
<dbReference type="GO" id="GO:0032357">
    <property type="term" value="F:oxidized purine DNA binding"/>
    <property type="evidence" value="ECO:0007669"/>
    <property type="project" value="TreeGrafter"/>
</dbReference>
<evidence type="ECO:0000256" key="1">
    <source>
        <dbReference type="ARBA" id="ARBA00000843"/>
    </source>
</evidence>
<keyword evidence="13 14" id="KW-0326">Glycosidase</keyword>
<dbReference type="AlphaFoldDB" id="A0A1G8CCZ1"/>
<keyword evidence="10 14" id="KW-0408">Iron</keyword>
<dbReference type="FunFam" id="1.10.1670.10:FF:000002">
    <property type="entry name" value="Adenine DNA glycosylase"/>
    <property type="match status" value="1"/>
</dbReference>
<dbReference type="InterPro" id="IPR044298">
    <property type="entry name" value="MIG/MutY"/>
</dbReference>
<dbReference type="InterPro" id="IPR005760">
    <property type="entry name" value="A/G_AdeGlyc_MutY"/>
</dbReference>
<proteinExistence type="inferred from homology"/>
<dbReference type="Pfam" id="PF00633">
    <property type="entry name" value="HHH"/>
    <property type="match status" value="1"/>
</dbReference>
<dbReference type="Pfam" id="PF14815">
    <property type="entry name" value="NUDIX_4"/>
    <property type="match status" value="1"/>
</dbReference>
<feature type="domain" description="HhH-GPD" evidence="15">
    <location>
        <begin position="45"/>
        <end position="196"/>
    </location>
</feature>
<dbReference type="EC" id="3.2.2.31" evidence="4 14"/>
<dbReference type="InterPro" id="IPR011257">
    <property type="entry name" value="DNA_glycosylase"/>
</dbReference>
<reference evidence="16 17" key="1">
    <citation type="submission" date="2016-10" db="EMBL/GenBank/DDBJ databases">
        <authorList>
            <person name="de Groot N.N."/>
        </authorList>
    </citation>
    <scope>NUCLEOTIDE SEQUENCE [LARGE SCALE GENOMIC DNA]</scope>
    <source>
        <strain evidence="16 17">DSM 21632</strain>
    </source>
</reference>
<evidence type="ECO:0000256" key="14">
    <source>
        <dbReference type="RuleBase" id="RU365096"/>
    </source>
</evidence>
<dbReference type="CDD" id="cd00056">
    <property type="entry name" value="ENDO3c"/>
    <property type="match status" value="1"/>
</dbReference>
<evidence type="ECO:0000259" key="15">
    <source>
        <dbReference type="SMART" id="SM00478"/>
    </source>
</evidence>
<evidence type="ECO:0000256" key="13">
    <source>
        <dbReference type="ARBA" id="ARBA00023295"/>
    </source>
</evidence>
<evidence type="ECO:0000256" key="3">
    <source>
        <dbReference type="ARBA" id="ARBA00008343"/>
    </source>
</evidence>
<dbReference type="InterPro" id="IPR004035">
    <property type="entry name" value="Endouclease-III_FeS-bd_BS"/>
</dbReference>
<comment type="cofactor">
    <cofactor evidence="14">
        <name>[4Fe-4S] cluster</name>
        <dbReference type="ChEBI" id="CHEBI:49883"/>
    </cofactor>
    <text evidence="14">Binds 1 [4Fe-4S] cluster.</text>
</comment>
<dbReference type="Proteomes" id="UP000199163">
    <property type="component" value="Unassembled WGS sequence"/>
</dbReference>
<dbReference type="GO" id="GO:0051539">
    <property type="term" value="F:4 iron, 4 sulfur cluster binding"/>
    <property type="evidence" value="ECO:0007669"/>
    <property type="project" value="UniProtKB-UniRule"/>
</dbReference>
<dbReference type="GO" id="GO:0000701">
    <property type="term" value="F:purine-specific mismatch base pair DNA N-glycosylase activity"/>
    <property type="evidence" value="ECO:0007669"/>
    <property type="project" value="UniProtKB-EC"/>
</dbReference>
<dbReference type="GO" id="GO:0034039">
    <property type="term" value="F:8-oxo-7,8-dihydroguanine DNA N-glycosylase activity"/>
    <property type="evidence" value="ECO:0007669"/>
    <property type="project" value="TreeGrafter"/>
</dbReference>
<comment type="function">
    <text evidence="2">Adenine glycosylase active on G-A mispairs. MutY also corrects error-prone DNA synthesis past GO lesions which are due to the oxidatively damaged form of guanine: 7,8-dihydro-8-oxoguanine (8-oxo-dGTP).</text>
</comment>
<dbReference type="RefSeq" id="WP_091272270.1">
    <property type="nucleotide sequence ID" value="NZ_FNDK01000005.1"/>
</dbReference>
<dbReference type="GO" id="GO:0046872">
    <property type="term" value="F:metal ion binding"/>
    <property type="evidence" value="ECO:0007669"/>
    <property type="project" value="UniProtKB-UniRule"/>
</dbReference>